<gene>
    <name evidence="2" type="ORF">U14_00163</name>
</gene>
<dbReference type="EMBL" id="DF820455">
    <property type="protein sequence ID" value="GAK48951.1"/>
    <property type="molecule type" value="Genomic_DNA"/>
</dbReference>
<dbReference type="STRING" id="1499966.U14_00163"/>
<name>A0A0S6VPS7_9BACT</name>
<feature type="signal peptide" evidence="1">
    <location>
        <begin position="1"/>
        <end position="24"/>
    </location>
</feature>
<proteinExistence type="predicted"/>
<dbReference type="HOGENOM" id="CLU_1096939_0_0_0"/>
<evidence type="ECO:0000256" key="1">
    <source>
        <dbReference type="SAM" id="SignalP"/>
    </source>
</evidence>
<organism evidence="2">
    <name type="scientific">Candidatus Moduliflexus flocculans</name>
    <dbReference type="NCBI Taxonomy" id="1499966"/>
    <lineage>
        <taxon>Bacteria</taxon>
        <taxon>Candidatus Moduliflexota</taxon>
        <taxon>Candidatus Moduliflexia</taxon>
        <taxon>Candidatus Moduliflexales</taxon>
        <taxon>Candidatus Moduliflexaceae</taxon>
    </lineage>
</organism>
<protein>
    <submittedName>
        <fullName evidence="2">Uncharacterized protein</fullName>
    </submittedName>
</protein>
<dbReference type="Proteomes" id="UP000030700">
    <property type="component" value="Unassembled WGS sequence"/>
</dbReference>
<dbReference type="AlphaFoldDB" id="A0A0S6VPS7"/>
<sequence length="253" mass="27511">MMFSKSLCRITACLVLSMAQAAFAQECDPLLQPSADKSIQYRSRKGRCEGLYESSAKGRGLSGLEVVGLTVGAFQFALDKQETIEISSPIVTDEPVNIRSVGIPLRTYFRLDAQLEPGKTLIWPVSEVLLPAQLYAAQIGVYGWLGDNKEEVYVPVSAAGQSVGASQDSVIRLILRASDDVDRVQWRYAEAVNGSCETLPADYLKLPQSSYFSGQPITIELPATGSRELCVDVAASSSSSGWLKRLARVRLGR</sequence>
<evidence type="ECO:0000313" key="2">
    <source>
        <dbReference type="EMBL" id="GAK48951.1"/>
    </source>
</evidence>
<accession>A0A0S6VPS7</accession>
<keyword evidence="1" id="KW-0732">Signal</keyword>
<keyword evidence="3" id="KW-1185">Reference proteome</keyword>
<feature type="chain" id="PRO_5006631388" evidence="1">
    <location>
        <begin position="25"/>
        <end position="253"/>
    </location>
</feature>
<reference evidence="2" key="1">
    <citation type="journal article" date="2015" name="PeerJ">
        <title>First genomic representation of candidate bacterial phylum KSB3 points to enhanced environmental sensing as a trigger of wastewater bulking.</title>
        <authorList>
            <person name="Sekiguchi Y."/>
            <person name="Ohashi A."/>
            <person name="Parks D.H."/>
            <person name="Yamauchi T."/>
            <person name="Tyson G.W."/>
            <person name="Hugenholtz P."/>
        </authorList>
    </citation>
    <scope>NUCLEOTIDE SEQUENCE [LARGE SCALE GENOMIC DNA]</scope>
</reference>
<evidence type="ECO:0000313" key="3">
    <source>
        <dbReference type="Proteomes" id="UP000030700"/>
    </source>
</evidence>